<dbReference type="InterPro" id="IPR013783">
    <property type="entry name" value="Ig-like_fold"/>
</dbReference>
<reference evidence="2 3" key="1">
    <citation type="submission" date="2018-03" db="EMBL/GenBank/DDBJ databases">
        <title>Mesoflavibacter sp. HG37 and Mesoflavibacter sp. HG96 sp.nov., two marine bacteria isolated from seawater of Western Pacific Ocean.</title>
        <authorList>
            <person name="Cheng H."/>
            <person name="Wu Y.-H."/>
            <person name="Guo L.-L."/>
            <person name="Xu X.-W."/>
        </authorList>
    </citation>
    <scope>NUCLEOTIDE SEQUENCE [LARGE SCALE GENOMIC DNA]</scope>
    <source>
        <strain evidence="2 3">KCTC 42117</strain>
    </source>
</reference>
<dbReference type="NCBIfam" id="TIGR04131">
    <property type="entry name" value="Bac_Flav_CTERM"/>
    <property type="match status" value="1"/>
</dbReference>
<sequence>MRQAFILFILLSINLAVSQNVTTDWTSYTPQQLIEDVLIGNACISNVQVTNVVGGNFNTNDLSYGYFNANGSSFPFQEGVVLSTGKLSNVNGPNTSLSDDNASNWQGDTDLEQILNENNTINATIIEFEFTAPANQISFRYLFASEEYQEGNPNTCQYSDLFGFLIRQSGTQQYENIALVPETNTPVKVTTVHPGIPGACQEENQAYFGSWNNSNAPINFNGQTAVLTAIANTTPNVTYEVKLVIADEQNFRYDSAVFLEASSFELYTDLGPNLLQDTNNALCENDTTTLDASQPNATTYTWFKDNVLQPEITSDFLVDSPGTYSVEVTLNNGCISYGEVVIEEFQQPIVQNTSLTNCDIDQDGYTTFNLNYAEQTIINNDSNLFVVDYFTDFNDAQQQINPIQTPDSFNNTQINQTVFALVSSTQSNCSSIAEVNLSISNNTLPSFSLDACDEGELDGFTTFDLTQVQSQIANAVPANSTITFYQNLDNAFAETNPLPLSFENTEVNFQTIYAKVTSNGNECFAVTNVDLSVLYTPQIEADQSLDYCLNSYPETITLYGGVLNDSPSNYYYQWLLNGVDTGVNTSFIDINEIGTYTVIITDPNGCSNSRNIIVNPIEAPIIESIDYTDFSNNNTVTINLENTGQFSYAIDGQPYQDSNTFTNVSAGLHTVYVTEINGCQTVEQTIAIIGFPKYFTPNNDTIHDFWKPYGMTDGYNTNLDVKIFDRYGKLIHIINPNTKGWDGTYRGRLMPANDYWFLLTDTNGRTYRSHFALKR</sequence>
<dbReference type="OrthoDB" id="9765926at2"/>
<feature type="signal peptide" evidence="1">
    <location>
        <begin position="1"/>
        <end position="18"/>
    </location>
</feature>
<name>A0A2T1NAR6_9FLAO</name>
<keyword evidence="1" id="KW-0732">Signal</keyword>
<proteinExistence type="predicted"/>
<dbReference type="Pfam" id="PF13585">
    <property type="entry name" value="CHU_C"/>
    <property type="match status" value="1"/>
</dbReference>
<gene>
    <name evidence="2" type="ORF">C7H61_09700</name>
</gene>
<dbReference type="InterPro" id="IPR026341">
    <property type="entry name" value="T9SS_type_B"/>
</dbReference>
<evidence type="ECO:0000256" key="1">
    <source>
        <dbReference type="SAM" id="SignalP"/>
    </source>
</evidence>
<evidence type="ECO:0000313" key="3">
    <source>
        <dbReference type="Proteomes" id="UP000238430"/>
    </source>
</evidence>
<comment type="caution">
    <text evidence="2">The sequence shown here is derived from an EMBL/GenBank/DDBJ whole genome shotgun (WGS) entry which is preliminary data.</text>
</comment>
<dbReference type="Gene3D" id="2.60.40.10">
    <property type="entry name" value="Immunoglobulins"/>
    <property type="match status" value="1"/>
</dbReference>
<evidence type="ECO:0000313" key="2">
    <source>
        <dbReference type="EMBL" id="PSG89218.1"/>
    </source>
</evidence>
<dbReference type="Proteomes" id="UP000238430">
    <property type="component" value="Unassembled WGS sequence"/>
</dbReference>
<keyword evidence="3" id="KW-1185">Reference proteome</keyword>
<feature type="chain" id="PRO_5015560367" description="T9SS type B sorting domain-containing protein" evidence="1">
    <location>
        <begin position="19"/>
        <end position="775"/>
    </location>
</feature>
<dbReference type="InterPro" id="IPR049804">
    <property type="entry name" value="Choice_anch_L"/>
</dbReference>
<evidence type="ECO:0008006" key="4">
    <source>
        <dbReference type="Google" id="ProtNLM"/>
    </source>
</evidence>
<accession>A0A2T1NAR6</accession>
<dbReference type="EMBL" id="PXOT01000024">
    <property type="protein sequence ID" value="PSG89218.1"/>
    <property type="molecule type" value="Genomic_DNA"/>
</dbReference>
<organism evidence="2 3">
    <name type="scientific">Mesoflavibacter zeaxanthinifaciens subsp. sabulilitoris</name>
    <dbReference type="NCBI Taxonomy" id="1520893"/>
    <lineage>
        <taxon>Bacteria</taxon>
        <taxon>Pseudomonadati</taxon>
        <taxon>Bacteroidota</taxon>
        <taxon>Flavobacteriia</taxon>
        <taxon>Flavobacteriales</taxon>
        <taxon>Flavobacteriaceae</taxon>
        <taxon>Mesoflavibacter</taxon>
    </lineage>
</organism>
<protein>
    <recommendedName>
        <fullName evidence="4">T9SS type B sorting domain-containing protein</fullName>
    </recommendedName>
</protein>
<dbReference type="AlphaFoldDB" id="A0A2T1NAR6"/>
<dbReference type="RefSeq" id="WP_106679289.1">
    <property type="nucleotide sequence ID" value="NZ_JACHWV010000003.1"/>
</dbReference>
<dbReference type="NCBIfam" id="NF038133">
    <property type="entry name" value="choice_anch_L"/>
    <property type="match status" value="1"/>
</dbReference>